<keyword evidence="4 7" id="KW-0812">Transmembrane</keyword>
<dbReference type="Gene3D" id="3.30.70.100">
    <property type="match status" value="1"/>
</dbReference>
<evidence type="ECO:0008006" key="12">
    <source>
        <dbReference type="Google" id="ProtNLM"/>
    </source>
</evidence>
<dbReference type="AlphaFoldDB" id="A0A8J3N452"/>
<dbReference type="InterPro" id="IPR011014">
    <property type="entry name" value="MscS_channel_TM-2"/>
</dbReference>
<organism evidence="10 11">
    <name type="scientific">Reticulibacter mediterranei</name>
    <dbReference type="NCBI Taxonomy" id="2778369"/>
    <lineage>
        <taxon>Bacteria</taxon>
        <taxon>Bacillati</taxon>
        <taxon>Chloroflexota</taxon>
        <taxon>Ktedonobacteria</taxon>
        <taxon>Ktedonobacterales</taxon>
        <taxon>Reticulibacteraceae</taxon>
        <taxon>Reticulibacter</taxon>
    </lineage>
</organism>
<name>A0A8J3N452_9CHLR</name>
<keyword evidence="11" id="KW-1185">Reference proteome</keyword>
<evidence type="ECO:0000256" key="2">
    <source>
        <dbReference type="ARBA" id="ARBA00008017"/>
    </source>
</evidence>
<dbReference type="Pfam" id="PF21082">
    <property type="entry name" value="MS_channel_3rd"/>
    <property type="match status" value="1"/>
</dbReference>
<evidence type="ECO:0000256" key="6">
    <source>
        <dbReference type="ARBA" id="ARBA00023136"/>
    </source>
</evidence>
<dbReference type="SUPFAM" id="SSF82861">
    <property type="entry name" value="Mechanosensitive channel protein MscS (YggB), transmembrane region"/>
    <property type="match status" value="1"/>
</dbReference>
<comment type="caution">
    <text evidence="10">The sequence shown here is derived from an EMBL/GenBank/DDBJ whole genome shotgun (WGS) entry which is preliminary data.</text>
</comment>
<dbReference type="EMBL" id="BNJK01000002">
    <property type="protein sequence ID" value="GHO97689.1"/>
    <property type="molecule type" value="Genomic_DNA"/>
</dbReference>
<evidence type="ECO:0000259" key="8">
    <source>
        <dbReference type="Pfam" id="PF00924"/>
    </source>
</evidence>
<dbReference type="InterPro" id="IPR006685">
    <property type="entry name" value="MscS_channel_2nd"/>
</dbReference>
<feature type="domain" description="Mechanosensitive ion channel MscS" evidence="8">
    <location>
        <begin position="108"/>
        <end position="171"/>
    </location>
</feature>
<reference evidence="10" key="1">
    <citation type="submission" date="2020-10" db="EMBL/GenBank/DDBJ databases">
        <title>Taxonomic study of unclassified bacteria belonging to the class Ktedonobacteria.</title>
        <authorList>
            <person name="Yabe S."/>
            <person name="Wang C.M."/>
            <person name="Zheng Y."/>
            <person name="Sakai Y."/>
            <person name="Cavaletti L."/>
            <person name="Monciardini P."/>
            <person name="Donadio S."/>
        </authorList>
    </citation>
    <scope>NUCLEOTIDE SEQUENCE</scope>
    <source>
        <strain evidence="10">ID150040</strain>
    </source>
</reference>
<evidence type="ECO:0000259" key="9">
    <source>
        <dbReference type="Pfam" id="PF21082"/>
    </source>
</evidence>
<dbReference type="InterPro" id="IPR023408">
    <property type="entry name" value="MscS_beta-dom_sf"/>
</dbReference>
<evidence type="ECO:0000256" key="7">
    <source>
        <dbReference type="SAM" id="Phobius"/>
    </source>
</evidence>
<evidence type="ECO:0000256" key="5">
    <source>
        <dbReference type="ARBA" id="ARBA00022989"/>
    </source>
</evidence>
<evidence type="ECO:0000313" key="10">
    <source>
        <dbReference type="EMBL" id="GHO97689.1"/>
    </source>
</evidence>
<dbReference type="SUPFAM" id="SSF50182">
    <property type="entry name" value="Sm-like ribonucleoproteins"/>
    <property type="match status" value="1"/>
</dbReference>
<dbReference type="Proteomes" id="UP000597444">
    <property type="component" value="Unassembled WGS sequence"/>
</dbReference>
<sequence>MDFARAWTTLVDMVNGFIAALPDLLLALLIFMCFYYFARRTQTFVVRLTDRRQKARNLGVILGKLAQTGVIVAGLLVALAVMFPSFKPGDLIQLLGIGSIAVGFAFRDVFQNFLAGILLLLTAPFKIGDQIAVADFEGTVEDIQTRATTLKTYDGRRVVIPNTDLFTQSVTVNTAFNKRRLTYEIVVGYDDDLDEVKRVIQHGLHTIDDILHEPPVETLVAALGDGGVTMRIQCWTRLSSHTHLLHLQDKILTMLKNRLVEHHIDLFPTPPVLIKHLEEVREDDTTNGHGALISIKP</sequence>
<comment type="subcellular location">
    <subcellularLocation>
        <location evidence="1">Cell membrane</location>
        <topology evidence="1">Multi-pass membrane protein</topology>
    </subcellularLocation>
</comment>
<gene>
    <name evidence="10" type="ORF">KSF_077370</name>
</gene>
<evidence type="ECO:0000256" key="1">
    <source>
        <dbReference type="ARBA" id="ARBA00004651"/>
    </source>
</evidence>
<feature type="transmembrane region" description="Helical" evidence="7">
    <location>
        <begin position="17"/>
        <end position="37"/>
    </location>
</feature>
<proteinExistence type="inferred from homology"/>
<accession>A0A8J3N452</accession>
<feature type="transmembrane region" description="Helical" evidence="7">
    <location>
        <begin position="58"/>
        <end position="83"/>
    </location>
</feature>
<keyword evidence="5 7" id="KW-1133">Transmembrane helix</keyword>
<dbReference type="PANTHER" id="PTHR30221">
    <property type="entry name" value="SMALL-CONDUCTANCE MECHANOSENSITIVE CHANNEL"/>
    <property type="match status" value="1"/>
</dbReference>
<dbReference type="InterPro" id="IPR010920">
    <property type="entry name" value="LSM_dom_sf"/>
</dbReference>
<dbReference type="SUPFAM" id="SSF82689">
    <property type="entry name" value="Mechanosensitive channel protein MscS (YggB), C-terminal domain"/>
    <property type="match status" value="1"/>
</dbReference>
<dbReference type="Pfam" id="PF00924">
    <property type="entry name" value="MS_channel_2nd"/>
    <property type="match status" value="1"/>
</dbReference>
<feature type="domain" description="Mechanosensitive ion channel MscS C-terminal" evidence="9">
    <location>
        <begin position="182"/>
        <end position="265"/>
    </location>
</feature>
<dbReference type="GO" id="GO:0008381">
    <property type="term" value="F:mechanosensitive monoatomic ion channel activity"/>
    <property type="evidence" value="ECO:0007669"/>
    <property type="project" value="InterPro"/>
</dbReference>
<dbReference type="PROSITE" id="PS01246">
    <property type="entry name" value="UPF0003"/>
    <property type="match status" value="1"/>
</dbReference>
<dbReference type="InterPro" id="IPR049278">
    <property type="entry name" value="MS_channel_C"/>
</dbReference>
<dbReference type="RefSeq" id="WP_220208469.1">
    <property type="nucleotide sequence ID" value="NZ_BNJK01000002.1"/>
</dbReference>
<keyword evidence="3" id="KW-1003">Cell membrane</keyword>
<dbReference type="InterPro" id="IPR006686">
    <property type="entry name" value="MscS_channel_CS"/>
</dbReference>
<dbReference type="InterPro" id="IPR045275">
    <property type="entry name" value="MscS_archaea/bacteria_type"/>
</dbReference>
<dbReference type="InterPro" id="IPR011066">
    <property type="entry name" value="MscS_channel_C_sf"/>
</dbReference>
<dbReference type="GO" id="GO:0005886">
    <property type="term" value="C:plasma membrane"/>
    <property type="evidence" value="ECO:0007669"/>
    <property type="project" value="UniProtKB-SubCell"/>
</dbReference>
<evidence type="ECO:0000256" key="3">
    <source>
        <dbReference type="ARBA" id="ARBA00022475"/>
    </source>
</evidence>
<protein>
    <recommendedName>
        <fullName evidence="12">Mechanosensitive ion channel protein MscS</fullName>
    </recommendedName>
</protein>
<keyword evidence="6 7" id="KW-0472">Membrane</keyword>
<evidence type="ECO:0000313" key="11">
    <source>
        <dbReference type="Proteomes" id="UP000597444"/>
    </source>
</evidence>
<comment type="similarity">
    <text evidence="2">Belongs to the MscS (TC 1.A.23) family.</text>
</comment>
<dbReference type="PANTHER" id="PTHR30221:SF1">
    <property type="entry name" value="SMALL-CONDUCTANCE MECHANOSENSITIVE CHANNEL"/>
    <property type="match status" value="1"/>
</dbReference>
<dbReference type="Gene3D" id="2.30.30.60">
    <property type="match status" value="1"/>
</dbReference>
<dbReference type="Gene3D" id="1.10.287.1260">
    <property type="match status" value="1"/>
</dbReference>
<evidence type="ECO:0000256" key="4">
    <source>
        <dbReference type="ARBA" id="ARBA00022692"/>
    </source>
</evidence>